<evidence type="ECO:0000256" key="2">
    <source>
        <dbReference type="ARBA" id="ARBA00010961"/>
    </source>
</evidence>
<keyword evidence="8" id="KW-1185">Reference proteome</keyword>
<dbReference type="Pfam" id="PF00872">
    <property type="entry name" value="Transposase_mut"/>
    <property type="match status" value="1"/>
</dbReference>
<name>A0ABV9TQW4_9MICC</name>
<evidence type="ECO:0000256" key="5">
    <source>
        <dbReference type="ARBA" id="ARBA00023172"/>
    </source>
</evidence>
<evidence type="ECO:0000256" key="4">
    <source>
        <dbReference type="ARBA" id="ARBA00023125"/>
    </source>
</evidence>
<comment type="similarity">
    <text evidence="2">Belongs to the transposase mutator family.</text>
</comment>
<dbReference type="Proteomes" id="UP001595797">
    <property type="component" value="Unassembled WGS sequence"/>
</dbReference>
<proteinExistence type="inferred from homology"/>
<evidence type="ECO:0000256" key="6">
    <source>
        <dbReference type="SAM" id="MobiDB-lite"/>
    </source>
</evidence>
<keyword evidence="3" id="KW-0815">Transposition</keyword>
<dbReference type="EMBL" id="JBHSIW010000036">
    <property type="protein sequence ID" value="MFC4905635.1"/>
    <property type="molecule type" value="Genomic_DNA"/>
</dbReference>
<accession>A0ABV9TQW4</accession>
<gene>
    <name evidence="7" type="ORF">ACFPCS_18935</name>
</gene>
<feature type="compositionally biased region" description="Basic and acidic residues" evidence="6">
    <location>
        <begin position="1"/>
        <end position="19"/>
    </location>
</feature>
<evidence type="ECO:0000256" key="1">
    <source>
        <dbReference type="ARBA" id="ARBA00002190"/>
    </source>
</evidence>
<evidence type="ECO:0000256" key="3">
    <source>
        <dbReference type="ARBA" id="ARBA00022578"/>
    </source>
</evidence>
<comment type="caution">
    <text evidence="7">The sequence shown here is derived from an EMBL/GenBank/DDBJ whole genome shotgun (WGS) entry which is preliminary data.</text>
</comment>
<protein>
    <submittedName>
        <fullName evidence="7">Transposase</fullName>
    </submittedName>
</protein>
<dbReference type="InterPro" id="IPR001207">
    <property type="entry name" value="Transposase_mutator"/>
</dbReference>
<sequence length="138" mass="15358">MLEAAREAELPEHPGHDHGQTPIAANMRNETRVMTVLSEIGPVEIEVPFGPDGTLTPVIAPQRKRRLDGIDQIVLHVLGQRIDHGEIAAHFEEICRAKLSQDTLNRITSESRRRTGRMVLSSAGPALSGALRRRDRWC</sequence>
<comment type="function">
    <text evidence="1">Required for the transposition of the insertion element.</text>
</comment>
<reference evidence="8" key="1">
    <citation type="journal article" date="2019" name="Int. J. Syst. Evol. Microbiol.">
        <title>The Global Catalogue of Microorganisms (GCM) 10K type strain sequencing project: providing services to taxonomists for standard genome sequencing and annotation.</title>
        <authorList>
            <consortium name="The Broad Institute Genomics Platform"/>
            <consortium name="The Broad Institute Genome Sequencing Center for Infectious Disease"/>
            <person name="Wu L."/>
            <person name="Ma J."/>
        </authorList>
    </citation>
    <scope>NUCLEOTIDE SEQUENCE [LARGE SCALE GENOMIC DNA]</scope>
    <source>
        <strain evidence="8">CGMCC 4.6946</strain>
    </source>
</reference>
<keyword evidence="5" id="KW-0233">DNA recombination</keyword>
<keyword evidence="4" id="KW-0238">DNA-binding</keyword>
<evidence type="ECO:0000313" key="8">
    <source>
        <dbReference type="Proteomes" id="UP001595797"/>
    </source>
</evidence>
<evidence type="ECO:0000313" key="7">
    <source>
        <dbReference type="EMBL" id="MFC4905635.1"/>
    </source>
</evidence>
<feature type="region of interest" description="Disordered" evidence="6">
    <location>
        <begin position="1"/>
        <end position="23"/>
    </location>
</feature>
<organism evidence="7 8">
    <name type="scientific">Kocuria oceani</name>
    <dbReference type="NCBI Taxonomy" id="988827"/>
    <lineage>
        <taxon>Bacteria</taxon>
        <taxon>Bacillati</taxon>
        <taxon>Actinomycetota</taxon>
        <taxon>Actinomycetes</taxon>
        <taxon>Micrococcales</taxon>
        <taxon>Micrococcaceae</taxon>
        <taxon>Kocuria</taxon>
    </lineage>
</organism>